<proteinExistence type="predicted"/>
<name>A0ABW9YUN6_9HYPH</name>
<protein>
    <submittedName>
        <fullName evidence="2">DUF2312 domain-containing protein</fullName>
    </submittedName>
</protein>
<evidence type="ECO:0000313" key="2">
    <source>
        <dbReference type="EMBL" id="NBJ24099.1"/>
    </source>
</evidence>
<feature type="domain" description="GapR-like DNA-binding" evidence="1">
    <location>
        <begin position="10"/>
        <end position="78"/>
    </location>
</feature>
<dbReference type="EMBL" id="JAAAXJ010000003">
    <property type="protein sequence ID" value="NBJ24099.1"/>
    <property type="molecule type" value="Genomic_DNA"/>
</dbReference>
<gene>
    <name evidence="2" type="ORF">GR303_06985</name>
</gene>
<reference evidence="2 3" key="1">
    <citation type="submission" date="2020-01" db="EMBL/GenBank/DDBJ databases">
        <title>Microvirga sp. nov., an arsenate reduction bacterium isolated from Tibet hotspring sediments.</title>
        <authorList>
            <person name="Yuan C.-G."/>
        </authorList>
    </citation>
    <scope>NUCLEOTIDE SEQUENCE [LARGE SCALE GENOMIC DNA]</scope>
    <source>
        <strain evidence="2 3">SYSU G3D203</strain>
    </source>
</reference>
<organism evidence="2 3">
    <name type="scientific">Microvirga arsenatis</name>
    <dbReference type="NCBI Taxonomy" id="2692265"/>
    <lineage>
        <taxon>Bacteria</taxon>
        <taxon>Pseudomonadati</taxon>
        <taxon>Pseudomonadota</taxon>
        <taxon>Alphaproteobacteria</taxon>
        <taxon>Hyphomicrobiales</taxon>
        <taxon>Methylobacteriaceae</taxon>
        <taxon>Microvirga</taxon>
    </lineage>
</organism>
<evidence type="ECO:0000313" key="3">
    <source>
        <dbReference type="Proteomes" id="UP000818323"/>
    </source>
</evidence>
<keyword evidence="3" id="KW-1185">Reference proteome</keyword>
<dbReference type="Pfam" id="PF10073">
    <property type="entry name" value="GapR_DNA-bd"/>
    <property type="match status" value="1"/>
</dbReference>
<dbReference type="InterPro" id="IPR046367">
    <property type="entry name" value="GapR-like_DNA-bd"/>
</dbReference>
<dbReference type="RefSeq" id="WP_161725973.1">
    <property type="nucleotide sequence ID" value="NZ_JAAAXI010000027.1"/>
</dbReference>
<accession>A0ABW9YUN6</accession>
<evidence type="ECO:0000259" key="1">
    <source>
        <dbReference type="Pfam" id="PF10073"/>
    </source>
</evidence>
<dbReference type="Proteomes" id="UP000818323">
    <property type="component" value="Unassembled WGS sequence"/>
</dbReference>
<sequence length="94" mass="10580">MSDGANTEPVTSFMDRILNLKAEEDQIKEDIKSIYAEAKAMGFDKTALGDAIARIRKLQKDPEKLSEREAIRDLYLQAYEEASHAHAPARTREG</sequence>
<comment type="caution">
    <text evidence="2">The sequence shown here is derived from an EMBL/GenBank/DDBJ whole genome shotgun (WGS) entry which is preliminary data.</text>
</comment>